<organism evidence="2 3">
    <name type="scientific">Dipteronia dyeriana</name>
    <dbReference type="NCBI Taxonomy" id="168575"/>
    <lineage>
        <taxon>Eukaryota</taxon>
        <taxon>Viridiplantae</taxon>
        <taxon>Streptophyta</taxon>
        <taxon>Embryophyta</taxon>
        <taxon>Tracheophyta</taxon>
        <taxon>Spermatophyta</taxon>
        <taxon>Magnoliopsida</taxon>
        <taxon>eudicotyledons</taxon>
        <taxon>Gunneridae</taxon>
        <taxon>Pentapetalae</taxon>
        <taxon>rosids</taxon>
        <taxon>malvids</taxon>
        <taxon>Sapindales</taxon>
        <taxon>Sapindaceae</taxon>
        <taxon>Hippocastanoideae</taxon>
        <taxon>Acereae</taxon>
        <taxon>Dipteronia</taxon>
    </lineage>
</organism>
<gene>
    <name evidence="2" type="ORF">Ddye_014008</name>
</gene>
<dbReference type="Proteomes" id="UP001280121">
    <property type="component" value="Unassembled WGS sequence"/>
</dbReference>
<comment type="caution">
    <text evidence="2">The sequence shown here is derived from an EMBL/GenBank/DDBJ whole genome shotgun (WGS) entry which is preliminary data.</text>
</comment>
<proteinExistence type="predicted"/>
<accession>A0AAD9X7H2</accession>
<dbReference type="AlphaFoldDB" id="A0AAD9X7H2"/>
<keyword evidence="3" id="KW-1185">Reference proteome</keyword>
<protein>
    <recommendedName>
        <fullName evidence="1">Reverse transcriptase domain-containing protein</fullName>
    </recommendedName>
</protein>
<dbReference type="PANTHER" id="PTHR46890">
    <property type="entry name" value="NON-LTR RETROLELEMENT REVERSE TRANSCRIPTASE-LIKE PROTEIN-RELATED"/>
    <property type="match status" value="1"/>
</dbReference>
<evidence type="ECO:0000313" key="3">
    <source>
        <dbReference type="Proteomes" id="UP001280121"/>
    </source>
</evidence>
<reference evidence="2" key="1">
    <citation type="journal article" date="2023" name="Plant J.">
        <title>Genome sequences and population genomics provide insights into the demographic history, inbreeding, and mutation load of two 'living fossil' tree species of Dipteronia.</title>
        <authorList>
            <person name="Feng Y."/>
            <person name="Comes H.P."/>
            <person name="Chen J."/>
            <person name="Zhu S."/>
            <person name="Lu R."/>
            <person name="Zhang X."/>
            <person name="Li P."/>
            <person name="Qiu J."/>
            <person name="Olsen K.M."/>
            <person name="Qiu Y."/>
        </authorList>
    </citation>
    <scope>NUCLEOTIDE SEQUENCE</scope>
    <source>
        <strain evidence="2">KIB01</strain>
    </source>
</reference>
<dbReference type="PANTHER" id="PTHR46890:SF48">
    <property type="entry name" value="RNA-DIRECTED DNA POLYMERASE"/>
    <property type="match status" value="1"/>
</dbReference>
<name>A0AAD9X7H2_9ROSI</name>
<dbReference type="InterPro" id="IPR052343">
    <property type="entry name" value="Retrotransposon-Effector_Assoc"/>
</dbReference>
<evidence type="ECO:0000313" key="2">
    <source>
        <dbReference type="EMBL" id="KAK2654152.1"/>
    </source>
</evidence>
<feature type="domain" description="Reverse transcriptase" evidence="1">
    <location>
        <begin position="2"/>
        <end position="150"/>
    </location>
</feature>
<dbReference type="InterPro" id="IPR000477">
    <property type="entry name" value="RT_dom"/>
</dbReference>
<sequence>MAMKLDMSKTYDQVEWGFIDLMVVKMGFSEKWQNLIMNCISTISYSVRLNGEFFGNIKPSRNLRQCDHLSLYLFLICTEGLSSLIRGAQERGEIIRFKSCMSGPTILHIFFADDSLLFTRADSSNCQAICRIMRNYYEDSGQLVNFNKSTI</sequence>
<evidence type="ECO:0000259" key="1">
    <source>
        <dbReference type="Pfam" id="PF00078"/>
    </source>
</evidence>
<dbReference type="EMBL" id="JANJYI010000004">
    <property type="protein sequence ID" value="KAK2654152.1"/>
    <property type="molecule type" value="Genomic_DNA"/>
</dbReference>
<dbReference type="Pfam" id="PF00078">
    <property type="entry name" value="RVT_1"/>
    <property type="match status" value="1"/>
</dbReference>